<keyword evidence="1" id="KW-1133">Transmembrane helix</keyword>
<keyword evidence="1" id="KW-0472">Membrane</keyword>
<proteinExistence type="predicted"/>
<evidence type="ECO:0000313" key="3">
    <source>
        <dbReference type="WBParaSite" id="nRc.2.0.1.t12578-RA"/>
    </source>
</evidence>
<evidence type="ECO:0000256" key="1">
    <source>
        <dbReference type="SAM" id="Phobius"/>
    </source>
</evidence>
<organism evidence="2 3">
    <name type="scientific">Romanomermis culicivorax</name>
    <name type="common">Nematode worm</name>
    <dbReference type="NCBI Taxonomy" id="13658"/>
    <lineage>
        <taxon>Eukaryota</taxon>
        <taxon>Metazoa</taxon>
        <taxon>Ecdysozoa</taxon>
        <taxon>Nematoda</taxon>
        <taxon>Enoplea</taxon>
        <taxon>Dorylaimia</taxon>
        <taxon>Mermithida</taxon>
        <taxon>Mermithoidea</taxon>
        <taxon>Mermithidae</taxon>
        <taxon>Romanomermis</taxon>
    </lineage>
</organism>
<dbReference type="WBParaSite" id="nRc.2.0.1.t12578-RA">
    <property type="protein sequence ID" value="nRc.2.0.1.t12578-RA"/>
    <property type="gene ID" value="nRc.2.0.1.g12578"/>
</dbReference>
<keyword evidence="1" id="KW-0812">Transmembrane</keyword>
<feature type="transmembrane region" description="Helical" evidence="1">
    <location>
        <begin position="86"/>
        <end position="105"/>
    </location>
</feature>
<accession>A0A915IFJ6</accession>
<sequence>MQSTERRVWVPPFQQYCLGASQFGSGLLAKIEYLVLLNLGELRAASLTKIWLTLIKFSLLCCHHAIHSEHRAKSESKEAKGARLGLFVRITVIFLLLSANSVAVFNSLKKTNKKIQNTAITLNNQQNQEPLCYCRSQALIRQRTKVRRRNL</sequence>
<keyword evidence="2" id="KW-1185">Reference proteome</keyword>
<evidence type="ECO:0000313" key="2">
    <source>
        <dbReference type="Proteomes" id="UP000887565"/>
    </source>
</evidence>
<reference evidence="3" key="1">
    <citation type="submission" date="2022-11" db="UniProtKB">
        <authorList>
            <consortium name="WormBaseParasite"/>
        </authorList>
    </citation>
    <scope>IDENTIFICATION</scope>
</reference>
<name>A0A915IFJ6_ROMCU</name>
<protein>
    <submittedName>
        <fullName evidence="3">Uncharacterized protein</fullName>
    </submittedName>
</protein>
<dbReference type="Proteomes" id="UP000887565">
    <property type="component" value="Unplaced"/>
</dbReference>
<dbReference type="AlphaFoldDB" id="A0A915IFJ6"/>